<dbReference type="EMBL" id="JANPWB010000015">
    <property type="protein sequence ID" value="KAJ1092963.1"/>
    <property type="molecule type" value="Genomic_DNA"/>
</dbReference>
<evidence type="ECO:0000313" key="3">
    <source>
        <dbReference type="Proteomes" id="UP001066276"/>
    </source>
</evidence>
<keyword evidence="3" id="KW-1185">Reference proteome</keyword>
<dbReference type="AlphaFoldDB" id="A0AAV7LPK6"/>
<dbReference type="Proteomes" id="UP001066276">
    <property type="component" value="Chromosome 11"/>
</dbReference>
<keyword evidence="1" id="KW-0812">Transmembrane</keyword>
<comment type="caution">
    <text evidence="2">The sequence shown here is derived from an EMBL/GenBank/DDBJ whole genome shotgun (WGS) entry which is preliminary data.</text>
</comment>
<proteinExistence type="predicted"/>
<feature type="transmembrane region" description="Helical" evidence="1">
    <location>
        <begin position="30"/>
        <end position="49"/>
    </location>
</feature>
<evidence type="ECO:0000256" key="1">
    <source>
        <dbReference type="SAM" id="Phobius"/>
    </source>
</evidence>
<reference evidence="2" key="1">
    <citation type="journal article" date="2022" name="bioRxiv">
        <title>Sequencing and chromosome-scale assembly of the giantPleurodeles waltlgenome.</title>
        <authorList>
            <person name="Brown T."/>
            <person name="Elewa A."/>
            <person name="Iarovenko S."/>
            <person name="Subramanian E."/>
            <person name="Araus A.J."/>
            <person name="Petzold A."/>
            <person name="Susuki M."/>
            <person name="Suzuki K.-i.T."/>
            <person name="Hayashi T."/>
            <person name="Toyoda A."/>
            <person name="Oliveira C."/>
            <person name="Osipova E."/>
            <person name="Leigh N.D."/>
            <person name="Simon A."/>
            <person name="Yun M.H."/>
        </authorList>
    </citation>
    <scope>NUCLEOTIDE SEQUENCE</scope>
    <source>
        <strain evidence="2">20211129_DDA</strain>
        <tissue evidence="2">Liver</tissue>
    </source>
</reference>
<sequence length="95" mass="10688">MSGIDIHDPTQNGRHALVTSRYSFWGDANIVIPGSVFLGATGSASLIPHRAGERRYRQYRTLEELLPIIIFMVICSYTVCDYRVVHPPGSDECEY</sequence>
<evidence type="ECO:0000313" key="2">
    <source>
        <dbReference type="EMBL" id="KAJ1092963.1"/>
    </source>
</evidence>
<name>A0AAV7LPK6_PLEWA</name>
<protein>
    <submittedName>
        <fullName evidence="2">Uncharacterized protein</fullName>
    </submittedName>
</protein>
<feature type="transmembrane region" description="Helical" evidence="1">
    <location>
        <begin position="61"/>
        <end position="79"/>
    </location>
</feature>
<accession>A0AAV7LPK6</accession>
<organism evidence="2 3">
    <name type="scientific">Pleurodeles waltl</name>
    <name type="common">Iberian ribbed newt</name>
    <dbReference type="NCBI Taxonomy" id="8319"/>
    <lineage>
        <taxon>Eukaryota</taxon>
        <taxon>Metazoa</taxon>
        <taxon>Chordata</taxon>
        <taxon>Craniata</taxon>
        <taxon>Vertebrata</taxon>
        <taxon>Euteleostomi</taxon>
        <taxon>Amphibia</taxon>
        <taxon>Batrachia</taxon>
        <taxon>Caudata</taxon>
        <taxon>Salamandroidea</taxon>
        <taxon>Salamandridae</taxon>
        <taxon>Pleurodelinae</taxon>
        <taxon>Pleurodeles</taxon>
    </lineage>
</organism>
<keyword evidence="1" id="KW-0472">Membrane</keyword>
<keyword evidence="1" id="KW-1133">Transmembrane helix</keyword>
<gene>
    <name evidence="2" type="ORF">NDU88_006073</name>
</gene>